<protein>
    <submittedName>
        <fullName evidence="1">Uncharacterized protein</fullName>
    </submittedName>
</protein>
<dbReference type="AlphaFoldDB" id="A0A1E1IWY2"/>
<organism evidence="1">
    <name type="scientific">Leishmania guyanensis</name>
    <dbReference type="NCBI Taxonomy" id="5670"/>
    <lineage>
        <taxon>Eukaryota</taxon>
        <taxon>Discoba</taxon>
        <taxon>Euglenozoa</taxon>
        <taxon>Kinetoplastea</taxon>
        <taxon>Metakinetoplastina</taxon>
        <taxon>Trypanosomatida</taxon>
        <taxon>Trypanosomatidae</taxon>
        <taxon>Leishmaniinae</taxon>
        <taxon>Leishmania</taxon>
        <taxon>Leishmania guyanensis species complex</taxon>
    </lineage>
</organism>
<evidence type="ECO:0000313" key="1">
    <source>
        <dbReference type="EMBL" id="CCM15792.1"/>
    </source>
</evidence>
<proteinExistence type="predicted"/>
<reference evidence="1" key="1">
    <citation type="submission" date="2012-08" db="EMBL/GenBank/DDBJ databases">
        <title>Comparative genomics of metastatic and non-metastatic Leishmania guyanensis provides insights into polygenic factors involved in Leishmania RNA virus infection.</title>
        <authorList>
            <person name="Smith D."/>
            <person name="Hertz-Fowler C."/>
            <person name="Martin R."/>
            <person name="Dickens N."/>
            <person name="Fasel N."/>
            <person name="Falquet L."/>
            <person name="Beverley S."/>
            <person name="Zangger H."/>
            <person name="Calderon-Copete S."/>
            <person name="Mottram J."/>
            <person name="Xenarios I."/>
        </authorList>
    </citation>
    <scope>NUCLEOTIDE SEQUENCE</scope>
    <source>
        <strain evidence="1">MHOM/BR/75/M4147/SSU:IR2SAT-LUC</strain>
    </source>
</reference>
<dbReference type="EMBL" id="CALQ01000929">
    <property type="protein sequence ID" value="CCM15792.1"/>
    <property type="molecule type" value="Genomic_DNA"/>
</dbReference>
<sequence length="152" mass="16793">MQICTCMSVTCRICVSLPPPISPILFLCSLESLLRKCSWCVLDWCHSEGNESVLINHHPPLSTPCPPPFVTSLLFSPFLISFSSSPNFVLSPLLPLPSLFLVLFYTSLLSCHGVHAPQPPESESTRLRYLQSSSFCLAVVQCLRNGVSLIWA</sequence>
<name>A0A1E1IWY2_LEIGU</name>
<gene>
    <name evidence="1" type="primary">LgM4147LRVhigh.23.01080.01640</name>
    <name evidence="1" type="ORF">BN36_2333070</name>
</gene>
<accession>A0A1E1IWY2</accession>